<reference evidence="1" key="1">
    <citation type="submission" date="2018-04" db="EMBL/GenBank/DDBJ databases">
        <title>Transcriptome assembly of Sipha flava.</title>
        <authorList>
            <person name="Scully E.D."/>
            <person name="Geib S.M."/>
            <person name="Palmer N.A."/>
            <person name="Koch K."/>
            <person name="Bradshaw J."/>
            <person name="Heng-Moss T."/>
            <person name="Sarath G."/>
        </authorList>
    </citation>
    <scope>NUCLEOTIDE SEQUENCE</scope>
</reference>
<gene>
    <name evidence="1" type="ORF">g.6268</name>
</gene>
<protein>
    <submittedName>
        <fullName evidence="1">Uncharacterized protein</fullName>
    </submittedName>
</protein>
<dbReference type="EMBL" id="GGMS01011089">
    <property type="protein sequence ID" value="MBY80292.1"/>
    <property type="molecule type" value="Transcribed_RNA"/>
</dbReference>
<name>A0A2S2QT39_9HEMI</name>
<evidence type="ECO:0000313" key="1">
    <source>
        <dbReference type="EMBL" id="MBY80292.1"/>
    </source>
</evidence>
<organism evidence="1">
    <name type="scientific">Sipha flava</name>
    <name type="common">yellow sugarcane aphid</name>
    <dbReference type="NCBI Taxonomy" id="143950"/>
    <lineage>
        <taxon>Eukaryota</taxon>
        <taxon>Metazoa</taxon>
        <taxon>Ecdysozoa</taxon>
        <taxon>Arthropoda</taxon>
        <taxon>Hexapoda</taxon>
        <taxon>Insecta</taxon>
        <taxon>Pterygota</taxon>
        <taxon>Neoptera</taxon>
        <taxon>Paraneoptera</taxon>
        <taxon>Hemiptera</taxon>
        <taxon>Sternorrhyncha</taxon>
        <taxon>Aphidomorpha</taxon>
        <taxon>Aphidoidea</taxon>
        <taxon>Aphididae</taxon>
        <taxon>Sipha</taxon>
    </lineage>
</organism>
<sequence>MTSETNQKTSSVPLPGDTIVVSHCWIVNYNKTEQPVQMNQNDDQVANIHLSRCSAAINDHIFDSIGQQKLPSKKRKRNFENDEDKEFPCVKRRKLMFQKCARNDDNEDEELPYLKKKVNIQKA</sequence>
<proteinExistence type="predicted"/>
<accession>A0A2S2QT39</accession>
<dbReference type="AlphaFoldDB" id="A0A2S2QT39"/>